<name>A0ABD0L7U5_9CAEN</name>
<sequence length="150" mass="16023">MNGLAATSCEHTHSHNFSTKTTDPGSSGNLITVVDTARGDALLPTLRLREPAGNPLRVSAVAARRARNSLTAWNHDSAVGNGTRLHRTLARYSVAPTPIPPLRLQLLTPSATLPQRDMAYSQQPDGPTPAGLKINMEASEGNHNSEDKLN</sequence>
<feature type="compositionally biased region" description="Polar residues" evidence="1">
    <location>
        <begin position="15"/>
        <end position="25"/>
    </location>
</feature>
<evidence type="ECO:0000313" key="2">
    <source>
        <dbReference type="EMBL" id="KAK7495237.1"/>
    </source>
</evidence>
<protein>
    <submittedName>
        <fullName evidence="2">Uncharacterized protein</fullName>
    </submittedName>
</protein>
<dbReference type="AlphaFoldDB" id="A0ABD0L7U5"/>
<proteinExistence type="predicted"/>
<dbReference type="EMBL" id="JACVVK020000076">
    <property type="protein sequence ID" value="KAK7495237.1"/>
    <property type="molecule type" value="Genomic_DNA"/>
</dbReference>
<evidence type="ECO:0000256" key="1">
    <source>
        <dbReference type="SAM" id="MobiDB-lite"/>
    </source>
</evidence>
<dbReference type="Proteomes" id="UP001519460">
    <property type="component" value="Unassembled WGS sequence"/>
</dbReference>
<feature type="region of interest" description="Disordered" evidence="1">
    <location>
        <begin position="117"/>
        <end position="150"/>
    </location>
</feature>
<gene>
    <name evidence="2" type="ORF">BaRGS_00013419</name>
</gene>
<evidence type="ECO:0000313" key="3">
    <source>
        <dbReference type="Proteomes" id="UP001519460"/>
    </source>
</evidence>
<accession>A0ABD0L7U5</accession>
<organism evidence="2 3">
    <name type="scientific">Batillaria attramentaria</name>
    <dbReference type="NCBI Taxonomy" id="370345"/>
    <lineage>
        <taxon>Eukaryota</taxon>
        <taxon>Metazoa</taxon>
        <taxon>Spiralia</taxon>
        <taxon>Lophotrochozoa</taxon>
        <taxon>Mollusca</taxon>
        <taxon>Gastropoda</taxon>
        <taxon>Caenogastropoda</taxon>
        <taxon>Sorbeoconcha</taxon>
        <taxon>Cerithioidea</taxon>
        <taxon>Batillariidae</taxon>
        <taxon>Batillaria</taxon>
    </lineage>
</organism>
<reference evidence="2 3" key="1">
    <citation type="journal article" date="2023" name="Sci. Data">
        <title>Genome assembly of the Korean intertidal mud-creeper Batillaria attramentaria.</title>
        <authorList>
            <person name="Patra A.K."/>
            <person name="Ho P.T."/>
            <person name="Jun S."/>
            <person name="Lee S.J."/>
            <person name="Kim Y."/>
            <person name="Won Y.J."/>
        </authorList>
    </citation>
    <scope>NUCLEOTIDE SEQUENCE [LARGE SCALE GENOMIC DNA]</scope>
    <source>
        <strain evidence="2">Wonlab-2016</strain>
    </source>
</reference>
<comment type="caution">
    <text evidence="2">The sequence shown here is derived from an EMBL/GenBank/DDBJ whole genome shotgun (WGS) entry which is preliminary data.</text>
</comment>
<feature type="region of interest" description="Disordered" evidence="1">
    <location>
        <begin position="1"/>
        <end position="25"/>
    </location>
</feature>
<keyword evidence="3" id="KW-1185">Reference proteome</keyword>